<evidence type="ECO:0000259" key="1">
    <source>
        <dbReference type="Pfam" id="PF07647"/>
    </source>
</evidence>
<dbReference type="SUPFAM" id="SSF47769">
    <property type="entry name" value="SAM/Pointed domain"/>
    <property type="match status" value="1"/>
</dbReference>
<feature type="domain" description="SAM" evidence="1">
    <location>
        <begin position="23"/>
        <end position="85"/>
    </location>
</feature>
<dbReference type="InParanoid" id="A0A1X7TFR4"/>
<dbReference type="Gene3D" id="1.10.150.50">
    <property type="entry name" value="Transcription Factor, Ets-1"/>
    <property type="match status" value="1"/>
</dbReference>
<dbReference type="Pfam" id="PF07647">
    <property type="entry name" value="SAM_2"/>
    <property type="match status" value="1"/>
</dbReference>
<organism evidence="2">
    <name type="scientific">Amphimedon queenslandica</name>
    <name type="common">Sponge</name>
    <dbReference type="NCBI Taxonomy" id="400682"/>
    <lineage>
        <taxon>Eukaryota</taxon>
        <taxon>Metazoa</taxon>
        <taxon>Porifera</taxon>
        <taxon>Demospongiae</taxon>
        <taxon>Heteroscleromorpha</taxon>
        <taxon>Haplosclerida</taxon>
        <taxon>Niphatidae</taxon>
        <taxon>Amphimedon</taxon>
    </lineage>
</organism>
<reference evidence="2" key="1">
    <citation type="submission" date="2017-05" db="UniProtKB">
        <authorList>
            <consortium name="EnsemblMetazoa"/>
        </authorList>
    </citation>
    <scope>IDENTIFICATION</scope>
</reference>
<protein>
    <recommendedName>
        <fullName evidence="1">SAM domain-containing protein</fullName>
    </recommendedName>
</protein>
<dbReference type="EnsemblMetazoa" id="Aqu2.1.13372_001">
    <property type="protein sequence ID" value="Aqu2.1.13372_001"/>
    <property type="gene ID" value="Aqu2.1.13372"/>
</dbReference>
<accession>A0A1X7TFR4</accession>
<evidence type="ECO:0000313" key="2">
    <source>
        <dbReference type="EnsemblMetazoa" id="Aqu2.1.13372_001"/>
    </source>
</evidence>
<name>A0A1X7TFR4_AMPQE</name>
<dbReference type="InterPro" id="IPR001660">
    <property type="entry name" value="SAM"/>
</dbReference>
<dbReference type="AlphaFoldDB" id="A0A1X7TFR4"/>
<proteinExistence type="predicted"/>
<sequence>MRKSSPSTVAAVFEYLLGMDGVNSSEDLAEYLKNKLNLPERFCQAFIDNYIDGSEFLLLTREDISQFIEPVGIVKKIIRHIEELKCVE</sequence>
<dbReference type="InterPro" id="IPR013761">
    <property type="entry name" value="SAM/pointed_sf"/>
</dbReference>